<organism evidence="2 3">
    <name type="scientific">Paenibacillus aquistagni</name>
    <dbReference type="NCBI Taxonomy" id="1852522"/>
    <lineage>
        <taxon>Bacteria</taxon>
        <taxon>Bacillati</taxon>
        <taxon>Bacillota</taxon>
        <taxon>Bacilli</taxon>
        <taxon>Bacillales</taxon>
        <taxon>Paenibacillaceae</taxon>
        <taxon>Paenibacillus</taxon>
    </lineage>
</organism>
<feature type="transmembrane region" description="Helical" evidence="1">
    <location>
        <begin position="145"/>
        <end position="162"/>
    </location>
</feature>
<reference evidence="2 3" key="1">
    <citation type="submission" date="2017-04" db="EMBL/GenBank/DDBJ databases">
        <authorList>
            <person name="Afonso C.L."/>
            <person name="Miller P.J."/>
            <person name="Scott M.A."/>
            <person name="Spackman E."/>
            <person name="Goraichik I."/>
            <person name="Dimitrov K.M."/>
            <person name="Suarez D.L."/>
            <person name="Swayne D.E."/>
        </authorList>
    </citation>
    <scope>NUCLEOTIDE SEQUENCE [LARGE SCALE GENOMIC DNA]</scope>
    <source>
        <strain evidence="2 3">11</strain>
    </source>
</reference>
<dbReference type="OrthoDB" id="8757095at2"/>
<evidence type="ECO:0000256" key="1">
    <source>
        <dbReference type="SAM" id="Phobius"/>
    </source>
</evidence>
<keyword evidence="1" id="KW-0472">Membrane</keyword>
<dbReference type="STRING" id="1852522.SAMN06295960_1108"/>
<dbReference type="Pfam" id="PF11193">
    <property type="entry name" value="DUF2812"/>
    <property type="match status" value="1"/>
</dbReference>
<dbReference type="RefSeq" id="WP_085493290.1">
    <property type="nucleotide sequence ID" value="NZ_FXAZ01000001.1"/>
</dbReference>
<keyword evidence="3" id="KW-1185">Reference proteome</keyword>
<evidence type="ECO:0008006" key="4">
    <source>
        <dbReference type="Google" id="ProtNLM"/>
    </source>
</evidence>
<dbReference type="InterPro" id="IPR021359">
    <property type="entry name" value="DUF2812"/>
</dbReference>
<name>A0A1X7J1T6_9BACL</name>
<keyword evidence="1" id="KW-0812">Transmembrane</keyword>
<dbReference type="EMBL" id="FXAZ01000001">
    <property type="protein sequence ID" value="SMG21413.1"/>
    <property type="molecule type" value="Genomic_DNA"/>
</dbReference>
<evidence type="ECO:0000313" key="2">
    <source>
        <dbReference type="EMBL" id="SMG21413.1"/>
    </source>
</evidence>
<dbReference type="AlphaFoldDB" id="A0A1X7J1T6"/>
<dbReference type="Proteomes" id="UP000193834">
    <property type="component" value="Unassembled WGS sequence"/>
</dbReference>
<gene>
    <name evidence="2" type="ORF">SAMN06295960_1108</name>
</gene>
<feature type="transmembrane region" description="Helical" evidence="1">
    <location>
        <begin position="174"/>
        <end position="196"/>
    </location>
</feature>
<protein>
    <recommendedName>
        <fullName evidence="4">DUF2812 domain-containing protein</fullName>
    </recommendedName>
</protein>
<sequence>MSRTVLRYFFDFLDEQEKWLNSMAKCGYRLKKCGIMTYTFDECKPNEYEYAIEFVGDRAYSKAKDYRRYLEDMGFRTFTKNINWNLSYGKIRWRPYAKGMGHISTSPGGFNKELLILEKKKDGKPFELYTDVSDKLNAYKSVKRTYVWAVLMMIGLSAITFIPNVSSLSPAMTWVLRAVILFFSILFVIPMVKYFSLVNQLKEESKTFD</sequence>
<proteinExistence type="predicted"/>
<evidence type="ECO:0000313" key="3">
    <source>
        <dbReference type="Proteomes" id="UP000193834"/>
    </source>
</evidence>
<accession>A0A1X7J1T6</accession>
<keyword evidence="1" id="KW-1133">Transmembrane helix</keyword>